<dbReference type="STRING" id="670483.S7RMC4"/>
<sequence>MTLSCAVASSSRSIAATSRSLCGTCQPARPLVQTRLVSSSPYGRTHVWKRRPNKLPNPIVPQFPQKVVRSDGSTFIHWTTSPRSLIRLTRDVTNNPLWNTAMMRAQGAEEESETTGRLGRFSRRFGGGAQEGVVDWENFSELAESEKASAGAGDPKASKS</sequence>
<dbReference type="GeneID" id="19300112"/>
<dbReference type="GO" id="GO:0003735">
    <property type="term" value="F:structural constituent of ribosome"/>
    <property type="evidence" value="ECO:0007669"/>
    <property type="project" value="InterPro"/>
</dbReference>
<dbReference type="eggNOG" id="ENOG502RZ6E">
    <property type="taxonomic scope" value="Eukaryota"/>
</dbReference>
<dbReference type="InterPro" id="IPR048874">
    <property type="entry name" value="Ribosomal_bL31m_N"/>
</dbReference>
<feature type="domain" description="Ribosomal protein bL31m N-terminal" evidence="1">
    <location>
        <begin position="58"/>
        <end position="100"/>
    </location>
</feature>
<evidence type="ECO:0000313" key="3">
    <source>
        <dbReference type="Proteomes" id="UP000030669"/>
    </source>
</evidence>
<dbReference type="GO" id="GO:0005762">
    <property type="term" value="C:mitochondrial large ribosomal subunit"/>
    <property type="evidence" value="ECO:0007669"/>
    <property type="project" value="InterPro"/>
</dbReference>
<reference evidence="2 3" key="1">
    <citation type="journal article" date="2012" name="Science">
        <title>The Paleozoic origin of enzymatic lignin decomposition reconstructed from 31 fungal genomes.</title>
        <authorList>
            <person name="Floudas D."/>
            <person name="Binder M."/>
            <person name="Riley R."/>
            <person name="Barry K."/>
            <person name="Blanchette R.A."/>
            <person name="Henrissat B."/>
            <person name="Martinez A.T."/>
            <person name="Otillar R."/>
            <person name="Spatafora J.W."/>
            <person name="Yadav J.S."/>
            <person name="Aerts A."/>
            <person name="Benoit I."/>
            <person name="Boyd A."/>
            <person name="Carlson A."/>
            <person name="Copeland A."/>
            <person name="Coutinho P.M."/>
            <person name="de Vries R.P."/>
            <person name="Ferreira P."/>
            <person name="Findley K."/>
            <person name="Foster B."/>
            <person name="Gaskell J."/>
            <person name="Glotzer D."/>
            <person name="Gorecki P."/>
            <person name="Heitman J."/>
            <person name="Hesse C."/>
            <person name="Hori C."/>
            <person name="Igarashi K."/>
            <person name="Jurgens J.A."/>
            <person name="Kallen N."/>
            <person name="Kersten P."/>
            <person name="Kohler A."/>
            <person name="Kuees U."/>
            <person name="Kumar T.K.A."/>
            <person name="Kuo A."/>
            <person name="LaButti K."/>
            <person name="Larrondo L.F."/>
            <person name="Lindquist E."/>
            <person name="Ling A."/>
            <person name="Lombard V."/>
            <person name="Lucas S."/>
            <person name="Lundell T."/>
            <person name="Martin R."/>
            <person name="McLaughlin D.J."/>
            <person name="Morgenstern I."/>
            <person name="Morin E."/>
            <person name="Murat C."/>
            <person name="Nagy L.G."/>
            <person name="Nolan M."/>
            <person name="Ohm R.A."/>
            <person name="Patyshakuliyeva A."/>
            <person name="Rokas A."/>
            <person name="Ruiz-Duenas F.J."/>
            <person name="Sabat G."/>
            <person name="Salamov A."/>
            <person name="Samejima M."/>
            <person name="Schmutz J."/>
            <person name="Slot J.C."/>
            <person name="St John F."/>
            <person name="Stenlid J."/>
            <person name="Sun H."/>
            <person name="Sun S."/>
            <person name="Syed K."/>
            <person name="Tsang A."/>
            <person name="Wiebenga A."/>
            <person name="Young D."/>
            <person name="Pisabarro A."/>
            <person name="Eastwood D.C."/>
            <person name="Martin F."/>
            <person name="Cullen D."/>
            <person name="Grigoriev I.V."/>
            <person name="Hibbett D.S."/>
        </authorList>
    </citation>
    <scope>NUCLEOTIDE SEQUENCE [LARGE SCALE GENOMIC DNA]</scope>
    <source>
        <strain evidence="2 3">ATCC 11539</strain>
    </source>
</reference>
<gene>
    <name evidence="2" type="ORF">GLOTRDRAFT_115914</name>
</gene>
<dbReference type="PANTHER" id="PTHR28174:SF1">
    <property type="entry name" value="LARGE RIBOSOMAL SUBUNIT PROTEIN BL31M"/>
    <property type="match status" value="1"/>
</dbReference>
<accession>S7RMC4</accession>
<evidence type="ECO:0000259" key="1">
    <source>
        <dbReference type="Pfam" id="PF21492"/>
    </source>
</evidence>
<name>S7RMC4_GLOTA</name>
<dbReference type="PANTHER" id="PTHR28174">
    <property type="entry name" value="54S RIBOSOMAL PROTEIN L36, MITOCHONDRIAL"/>
    <property type="match status" value="1"/>
</dbReference>
<evidence type="ECO:0000313" key="2">
    <source>
        <dbReference type="EMBL" id="EPQ55570.1"/>
    </source>
</evidence>
<dbReference type="Pfam" id="PF21492">
    <property type="entry name" value="bL31_N"/>
    <property type="match status" value="1"/>
</dbReference>
<dbReference type="EMBL" id="KB469301">
    <property type="protein sequence ID" value="EPQ55570.1"/>
    <property type="molecule type" value="Genomic_DNA"/>
</dbReference>
<dbReference type="AlphaFoldDB" id="S7RMC4"/>
<dbReference type="OrthoDB" id="5587740at2759"/>
<organism evidence="2 3">
    <name type="scientific">Gloeophyllum trabeum (strain ATCC 11539 / FP-39264 / Madison 617)</name>
    <name type="common">Brown rot fungus</name>
    <dbReference type="NCBI Taxonomy" id="670483"/>
    <lineage>
        <taxon>Eukaryota</taxon>
        <taxon>Fungi</taxon>
        <taxon>Dikarya</taxon>
        <taxon>Basidiomycota</taxon>
        <taxon>Agaricomycotina</taxon>
        <taxon>Agaricomycetes</taxon>
        <taxon>Gloeophyllales</taxon>
        <taxon>Gloeophyllaceae</taxon>
        <taxon>Gloeophyllum</taxon>
    </lineage>
</organism>
<dbReference type="OMA" id="STIIHYT"/>
<dbReference type="Gene3D" id="6.20.130.10">
    <property type="match status" value="1"/>
</dbReference>
<dbReference type="KEGG" id="gtr:GLOTRDRAFT_115914"/>
<proteinExistence type="predicted"/>
<dbReference type="HOGENOM" id="CLU_109501_2_1_1"/>
<dbReference type="RefSeq" id="XP_007865648.1">
    <property type="nucleotide sequence ID" value="XM_007867457.1"/>
</dbReference>
<protein>
    <recommendedName>
        <fullName evidence="1">Ribosomal protein bL31m N-terminal domain-containing protein</fullName>
    </recommendedName>
</protein>
<dbReference type="Proteomes" id="UP000030669">
    <property type="component" value="Unassembled WGS sequence"/>
</dbReference>
<keyword evidence="3" id="KW-1185">Reference proteome</keyword>
<dbReference type="InterPro" id="IPR034600">
    <property type="entry name" value="Ribosomal_bL31m"/>
</dbReference>
<dbReference type="GO" id="GO:0032543">
    <property type="term" value="P:mitochondrial translation"/>
    <property type="evidence" value="ECO:0007669"/>
    <property type="project" value="InterPro"/>
</dbReference>